<keyword evidence="1" id="KW-0547">Nucleotide-binding</keyword>
<dbReference type="InterPro" id="IPR000640">
    <property type="entry name" value="EFG_V-like"/>
</dbReference>
<dbReference type="SUPFAM" id="SSF54980">
    <property type="entry name" value="EF-G C-terminal domain-like"/>
    <property type="match status" value="2"/>
</dbReference>
<dbReference type="PROSITE" id="PS51722">
    <property type="entry name" value="G_TR_2"/>
    <property type="match status" value="1"/>
</dbReference>
<comment type="caution">
    <text evidence="5">The sequence shown here is derived from an EMBL/GenBank/DDBJ whole genome shotgun (WGS) entry which is preliminary data.</text>
</comment>
<dbReference type="Pfam" id="PF22042">
    <property type="entry name" value="EF-G_D2"/>
    <property type="match status" value="1"/>
</dbReference>
<protein>
    <submittedName>
        <fullName evidence="5">Ribosome-releasing factor 2, mitochondrial</fullName>
    </submittedName>
</protein>
<dbReference type="InterPro" id="IPR005225">
    <property type="entry name" value="Small_GTP-bd"/>
</dbReference>
<dbReference type="Gene3D" id="2.40.30.10">
    <property type="entry name" value="Translation factors"/>
    <property type="match status" value="1"/>
</dbReference>
<reference evidence="5 6" key="1">
    <citation type="submission" date="2021-08" db="EMBL/GenBank/DDBJ databases">
        <title>Draft Genome Sequence of Phanerochaete sordida strain YK-624.</title>
        <authorList>
            <person name="Mori T."/>
            <person name="Dohra H."/>
            <person name="Suzuki T."/>
            <person name="Kawagishi H."/>
            <person name="Hirai H."/>
        </authorList>
    </citation>
    <scope>NUCLEOTIDE SEQUENCE [LARGE SCALE GENOMIC DNA]</scope>
    <source>
        <strain evidence="5 6">YK-624</strain>
    </source>
</reference>
<dbReference type="InterPro" id="IPR031157">
    <property type="entry name" value="G_TR_CS"/>
</dbReference>
<evidence type="ECO:0000256" key="1">
    <source>
        <dbReference type="ARBA" id="ARBA00022741"/>
    </source>
</evidence>
<gene>
    <name evidence="5" type="ORF">PsYK624_002530</name>
</gene>
<dbReference type="AlphaFoldDB" id="A0A9P3L802"/>
<dbReference type="Gene3D" id="3.30.70.870">
    <property type="entry name" value="Elongation Factor G (Translational Gtpase), domain 3"/>
    <property type="match status" value="1"/>
</dbReference>
<dbReference type="GO" id="GO:0032543">
    <property type="term" value="P:mitochondrial translation"/>
    <property type="evidence" value="ECO:0007669"/>
    <property type="project" value="TreeGrafter"/>
</dbReference>
<evidence type="ECO:0000313" key="6">
    <source>
        <dbReference type="Proteomes" id="UP000703269"/>
    </source>
</evidence>
<dbReference type="PANTHER" id="PTHR43261">
    <property type="entry name" value="TRANSLATION ELONGATION FACTOR G-RELATED"/>
    <property type="match status" value="1"/>
</dbReference>
<dbReference type="InterPro" id="IPR027417">
    <property type="entry name" value="P-loop_NTPase"/>
</dbReference>
<dbReference type="CDD" id="cd01514">
    <property type="entry name" value="Elongation_Factor_C"/>
    <property type="match status" value="1"/>
</dbReference>
<dbReference type="InterPro" id="IPR053905">
    <property type="entry name" value="EF-G-like_DII"/>
</dbReference>
<dbReference type="InterPro" id="IPR035647">
    <property type="entry name" value="EFG_III/V"/>
</dbReference>
<dbReference type="InterPro" id="IPR041095">
    <property type="entry name" value="EFG_II"/>
</dbReference>
<dbReference type="SMART" id="SM00838">
    <property type="entry name" value="EFG_C"/>
    <property type="match status" value="1"/>
</dbReference>
<dbReference type="InterPro" id="IPR000795">
    <property type="entry name" value="T_Tr_GTP-bd_dom"/>
</dbReference>
<dbReference type="Gene3D" id="3.30.70.240">
    <property type="match status" value="1"/>
</dbReference>
<dbReference type="Gene3D" id="3.40.50.300">
    <property type="entry name" value="P-loop containing nucleotide triphosphate hydrolases"/>
    <property type="match status" value="1"/>
</dbReference>
<dbReference type="SUPFAM" id="SSF52540">
    <property type="entry name" value="P-loop containing nucleoside triphosphate hydrolases"/>
    <property type="match status" value="1"/>
</dbReference>
<evidence type="ECO:0000259" key="4">
    <source>
        <dbReference type="PROSITE" id="PS51722"/>
    </source>
</evidence>
<evidence type="ECO:0000313" key="5">
    <source>
        <dbReference type="EMBL" id="GJE84177.1"/>
    </source>
</evidence>
<dbReference type="Proteomes" id="UP000703269">
    <property type="component" value="Unassembled WGS sequence"/>
</dbReference>
<keyword evidence="3" id="KW-0342">GTP-binding</keyword>
<proteinExistence type="predicted"/>
<evidence type="ECO:0000256" key="3">
    <source>
        <dbReference type="ARBA" id="ARBA00023134"/>
    </source>
</evidence>
<dbReference type="Pfam" id="PF00009">
    <property type="entry name" value="GTP_EFTU"/>
    <property type="match status" value="1"/>
</dbReference>
<accession>A0A9P3L802</accession>
<feature type="domain" description="Tr-type G" evidence="4">
    <location>
        <begin position="1"/>
        <end position="301"/>
    </location>
</feature>
<dbReference type="SUPFAM" id="SSF50447">
    <property type="entry name" value="Translation proteins"/>
    <property type="match status" value="1"/>
</dbReference>
<dbReference type="EMBL" id="BPQB01000001">
    <property type="protein sequence ID" value="GJE84177.1"/>
    <property type="molecule type" value="Genomic_DNA"/>
</dbReference>
<organism evidence="5 6">
    <name type="scientific">Phanerochaete sordida</name>
    <dbReference type="NCBI Taxonomy" id="48140"/>
    <lineage>
        <taxon>Eukaryota</taxon>
        <taxon>Fungi</taxon>
        <taxon>Dikarya</taxon>
        <taxon>Basidiomycota</taxon>
        <taxon>Agaricomycotina</taxon>
        <taxon>Agaricomycetes</taxon>
        <taxon>Polyporales</taxon>
        <taxon>Phanerochaetaceae</taxon>
        <taxon>Phanerochaete</taxon>
    </lineage>
</organism>
<name>A0A9P3L802_9APHY</name>
<dbReference type="PROSITE" id="PS00301">
    <property type="entry name" value="G_TR_1"/>
    <property type="match status" value="1"/>
</dbReference>
<sequence>MALVAHIDSGKTTLTESILVKSEYLVEAGSVDTGSTTTDFLPAERERGITIQSASIPVKWKEWTFNLIDTPGHADFGMEVESASRVIDGAVVLIDSVEGVEAQTKGVWRQLDRYGVRSRIMFLNKLDRPGASFRSSLLSLLAHRLHPKPMVLTLPVASFDAGDYHRAEPGIQGLVDLVRWQVWRWDANGQYTTHALPLDVDELNKTGIFPSDHPILPELVPARTALLDNLSMFSEGLMETLLNLPSTPSAYLTVPEEQVLSELRTATLRNDILPVLCGSAFKHIGTDLVMDYVGALLPSPMDVMEKAVKRNEPLRMLAWKVAWDKRKGWMTFVRIYSGTLKPGAKVWNATRNQRENISKLVLLYASRHEEVDSLPFGSVGVILGCKYTRTGDTLVAAMHDAEGGALPNIIPPPPVMSTSVIPQSHADLQPVQDALKSLARTDPSVRMETHEGQLLVHGLGSLHLEIVESRLRDEWNVQFEFGKRRVGYREAAPASIRTVDAPGPWRTDIGGKHIEVSLELDIRALPEDEAGDPLWDGNVVLDKHGKALPPPEAFANQLDPMANVAQGLSNSLSSSPHTALPLSRFRIQVHGYRYPVEASSSVLAGGSAFILREYIRRAGMGPLMEPFIRLKIIVNEETLGKVVKDLTEHGGEVLDLAESSVGASEGDQEVEAYPEDGVYVPPEVLSPSASSLKSGSHASMRRAVHAVAPLSRMLDYSNRLRALSGGHGLFEMENAGFRQVSEARKLEILKEMGRA</sequence>
<dbReference type="GO" id="GO:0003924">
    <property type="term" value="F:GTPase activity"/>
    <property type="evidence" value="ECO:0007669"/>
    <property type="project" value="InterPro"/>
</dbReference>
<dbReference type="Pfam" id="PF14492">
    <property type="entry name" value="EFG_III"/>
    <property type="match status" value="1"/>
</dbReference>
<dbReference type="GO" id="GO:0032790">
    <property type="term" value="P:ribosome disassembly"/>
    <property type="evidence" value="ECO:0007669"/>
    <property type="project" value="TreeGrafter"/>
</dbReference>
<evidence type="ECO:0000256" key="2">
    <source>
        <dbReference type="ARBA" id="ARBA00022917"/>
    </source>
</evidence>
<dbReference type="GO" id="GO:0005525">
    <property type="term" value="F:GTP binding"/>
    <property type="evidence" value="ECO:0007669"/>
    <property type="project" value="UniProtKB-KW"/>
</dbReference>
<keyword evidence="6" id="KW-1185">Reference proteome</keyword>
<dbReference type="GO" id="GO:0005739">
    <property type="term" value="C:mitochondrion"/>
    <property type="evidence" value="ECO:0007669"/>
    <property type="project" value="TreeGrafter"/>
</dbReference>
<dbReference type="OrthoDB" id="198619at2759"/>
<dbReference type="PANTHER" id="PTHR43261:SF1">
    <property type="entry name" value="RIBOSOME-RELEASING FACTOR 2, MITOCHONDRIAL"/>
    <property type="match status" value="1"/>
</dbReference>
<dbReference type="InterPro" id="IPR009000">
    <property type="entry name" value="Transl_B-barrel_sf"/>
</dbReference>
<keyword evidence="2" id="KW-0648">Protein biosynthesis</keyword>
<dbReference type="NCBIfam" id="TIGR00231">
    <property type="entry name" value="small_GTP"/>
    <property type="match status" value="1"/>
</dbReference>